<comment type="subcellular location">
    <subcellularLocation>
        <location evidence="3">Membrane</location>
        <topology evidence="3">Multi-pass membrane protein</topology>
    </subcellularLocation>
</comment>
<sequence>MAWEVQVREDQGAAQIDRGSGPHAVRFFGRGLGFDEKDALVWYVLFIVFVTYAMLPLPLRWCVMAAVATALFHLAQMSTKRSSHPKDDVSTADLIANGLLYLAVNFAGMYTRYLTDRGQRRAFLETHRSMETRFRTQKENDRQEKLLLSVLPDFVAKEMIQDIANEEEKGAFVPHQFHKIYIHCYEDVSILFADIKGFTALASQCSAQELVRVLNDLFARFDKLAAENHCLRIKLLGDCYYCVSGLPVARRDHAHCCVEMGLHMIRAIAATRNRTKVNLDMRIGIHSGSVLCGVLGLRKWQFDVWSYDVTLANHLESGGIPGRVHISQATLECLGDSYEVEPGDGGSRDPYLKEHDVTTFLIKRTEPLRRTRGRSRHPRSPPKKSNLLQPPVVITLPSGKGDQVTEPMGEQVAVPLAVPEIRTNGYSTMSNGTGAPAGGVSANGDLEREGAAQGDRDGTASAAEWIPEIPFKDVEFWEKNVLQLNSPRVELDEDSFFDTDERSATPMGTSVAGDRDREDPVGVIMDHSMEIESNERMRKENLNRWTLKFNDPEMENKFCGLREDMFKSNMVCCFVLWLLVVAAQSVVLPGLVSGLSAWSISLVSGLSAWSISLVSGLSAWSISLVSGLSAWSISLVSGLSAWSISLVSGLSAWSISLVSGLSAWPISLVSGLSAWSISLVSGLSAWSISLVSGLSAWSISLVSGLSAWSISLVSGLSAWSISLVSGLSAWSISLVSGLSAWSISLVSGLSAWSLVHYLSRPCLRSPLSSLIQNCSLSVATIILSCAIVLVMAEEFEWVPASIRTMSCLLVNNRFYRTAFVCGVLVTMSVFASLSLVTCTYNVQTTDGDMAIASYTDSSVVSTTTPSTPTTTPTTSAVRAEAPSSVRWDRAQAALRLRHRRDCAQAQSWPSSASRCRPTRAVRVEANETVVQVTPPSSVYQCGDLSDAECERAIKDFLSRAGCNSLEYSVYSWVVCLVAIATCLKLYFLVKTALALALVAAQSVLIICTFPHVHWRDKESRMLSPSIQMMTLLAVFLTLVIHHARLVEIISRLDFLWKQQAARELEEMLETRQNNNQLLLNILPDHVASHFLSQDRPPEVRELYSQARDKVGVLFASIPNFTEFYSEDINKGMECIRLLNEIIVDFDELLDEPRFVVIEKIKTVGATYMAASGLNPSHQASAASFGVAPRCTELLPKPGEDEWDHLCALVDFALAMKTRLEDVNKHSFNHFQLRVGISCGPLVGGVIGARKPVFDVWGNTVNEASRMDSTGTMGMIQVPKETAQVLEARGFLLQPRGLVEVKGKGRMETSYVVGRRAGRAAGFQRQASQYSSLAAVVYGMVQARRRQTLRSKGPAHHGGGGLGRARSQGRSVDQQGRSSARSRLTNFSSFRESQRDGNQARGTSRQLSADPTMMSSRSGGSSRNLLAGLLSAASEEEQHQQQQQRHRLNVVTADMQGLGYQLQTASAPQSPLMAPLDGSGSGLTAPRPPAVTPPATPTPSASGAGAGEHPWPSPAPSPSPAAAHEPGPGPAPGPSVPPVVVAVAIEEAPAPTIPLS</sequence>
<dbReference type="InterPro" id="IPR009398">
    <property type="entry name" value="Adcy_conserved_dom"/>
</dbReference>
<reference evidence="18" key="1">
    <citation type="submission" date="2021-07" db="EMBL/GenBank/DDBJ databases">
        <authorList>
            <person name="Catto M.A."/>
            <person name="Jacobson A."/>
            <person name="Kennedy G."/>
            <person name="Labadie P."/>
            <person name="Hunt B.G."/>
            <person name="Srinivasan R."/>
        </authorList>
    </citation>
    <scope>NUCLEOTIDE SEQUENCE</scope>
    <source>
        <strain evidence="18">PL_HMW_Pooled</strain>
        <tissue evidence="18">Head</tissue>
    </source>
</reference>
<dbReference type="FunFam" id="3.30.70.1230:FF:000006">
    <property type="entry name" value="Adenylate cyclase"/>
    <property type="match status" value="1"/>
</dbReference>
<feature type="transmembrane region" description="Helical" evidence="16">
    <location>
        <begin position="39"/>
        <end position="55"/>
    </location>
</feature>
<evidence type="ECO:0000256" key="9">
    <source>
        <dbReference type="ARBA" id="ARBA00022842"/>
    </source>
</evidence>
<dbReference type="EC" id="4.6.1.1" evidence="4"/>
<evidence type="ECO:0000256" key="8">
    <source>
        <dbReference type="ARBA" id="ARBA00022840"/>
    </source>
</evidence>
<feature type="transmembrane region" description="Helical" evidence="16">
    <location>
        <begin position="1026"/>
        <end position="1043"/>
    </location>
</feature>
<comment type="caution">
    <text evidence="18">The sequence shown here is derived from an EMBL/GenBank/DDBJ whole genome shotgun (WGS) entry which is preliminary data.</text>
</comment>
<dbReference type="FunFam" id="3.30.70.1230:FF:000011">
    <property type="entry name" value="Adenylate cyclase"/>
    <property type="match status" value="1"/>
</dbReference>
<evidence type="ECO:0000256" key="11">
    <source>
        <dbReference type="ARBA" id="ARBA00022998"/>
    </source>
</evidence>
<feature type="transmembrane region" description="Helical" evidence="16">
    <location>
        <begin position="675"/>
        <end position="697"/>
    </location>
</feature>
<feature type="transmembrane region" description="Helical" evidence="16">
    <location>
        <begin position="814"/>
        <end position="836"/>
    </location>
</feature>
<dbReference type="GO" id="GO:0004016">
    <property type="term" value="F:adenylate cyclase activity"/>
    <property type="evidence" value="ECO:0007669"/>
    <property type="project" value="UniProtKB-EC"/>
</dbReference>
<evidence type="ECO:0000256" key="3">
    <source>
        <dbReference type="ARBA" id="ARBA00004141"/>
    </source>
</evidence>
<gene>
    <name evidence="18" type="ORF">KUF71_014790</name>
</gene>
<keyword evidence="5 16" id="KW-0812">Transmembrane</keyword>
<feature type="domain" description="Guanylate cyclase" evidence="17">
    <location>
        <begin position="1111"/>
        <end position="1267"/>
    </location>
</feature>
<dbReference type="GO" id="GO:0005524">
    <property type="term" value="F:ATP binding"/>
    <property type="evidence" value="ECO:0007669"/>
    <property type="project" value="UniProtKB-KW"/>
</dbReference>
<feature type="compositionally biased region" description="Pro residues" evidence="15">
    <location>
        <begin position="1526"/>
        <end position="1536"/>
    </location>
</feature>
<comment type="similarity">
    <text evidence="14">Belongs to the adenylyl cyclase class-4/guanylyl cyclase family.</text>
</comment>
<keyword evidence="7" id="KW-0547">Nucleotide-binding</keyword>
<name>A0AAE1I3X4_9NEOP</name>
<accession>A0AAE1I3X4</accession>
<keyword evidence="9" id="KW-0460">Magnesium</keyword>
<keyword evidence="12 16" id="KW-0472">Membrane</keyword>
<evidence type="ECO:0000256" key="12">
    <source>
        <dbReference type="ARBA" id="ARBA00023136"/>
    </source>
</evidence>
<dbReference type="PANTHER" id="PTHR45627:SF1">
    <property type="entry name" value="ADENYLATE CYCLASE TYPE 8"/>
    <property type="match status" value="1"/>
</dbReference>
<dbReference type="SUPFAM" id="SSF55073">
    <property type="entry name" value="Nucleotide cyclase"/>
    <property type="match status" value="2"/>
</dbReference>
<evidence type="ECO:0000259" key="17">
    <source>
        <dbReference type="PROSITE" id="PS50125"/>
    </source>
</evidence>
<dbReference type="GO" id="GO:0035556">
    <property type="term" value="P:intracellular signal transduction"/>
    <property type="evidence" value="ECO:0007669"/>
    <property type="project" value="InterPro"/>
</dbReference>
<evidence type="ECO:0000256" key="14">
    <source>
        <dbReference type="RuleBase" id="RU000405"/>
    </source>
</evidence>
<dbReference type="Gene3D" id="3.30.70.1230">
    <property type="entry name" value="Nucleotide cyclase"/>
    <property type="match status" value="2"/>
</dbReference>
<feature type="transmembrane region" description="Helical" evidence="16">
    <location>
        <begin position="94"/>
        <end position="114"/>
    </location>
</feature>
<evidence type="ECO:0000313" key="19">
    <source>
        <dbReference type="Proteomes" id="UP001219518"/>
    </source>
</evidence>
<feature type="compositionally biased region" description="Pro residues" evidence="15">
    <location>
        <begin position="1485"/>
        <end position="1496"/>
    </location>
</feature>
<dbReference type="InterPro" id="IPR018297">
    <property type="entry name" value="A/G_cyclase_CS"/>
</dbReference>
<keyword evidence="11" id="KW-0115">cAMP biosynthesis</keyword>
<feature type="transmembrane region" description="Helical" evidence="16">
    <location>
        <begin position="571"/>
        <end position="592"/>
    </location>
</feature>
<dbReference type="SMART" id="SM00044">
    <property type="entry name" value="CYCc"/>
    <property type="match status" value="2"/>
</dbReference>
<dbReference type="InterPro" id="IPR029787">
    <property type="entry name" value="Nucleotide_cyclase"/>
</dbReference>
<dbReference type="CDD" id="cd07302">
    <property type="entry name" value="CHD"/>
    <property type="match status" value="2"/>
</dbReference>
<dbReference type="GO" id="GO:0005886">
    <property type="term" value="C:plasma membrane"/>
    <property type="evidence" value="ECO:0007669"/>
    <property type="project" value="InterPro"/>
</dbReference>
<organism evidence="18 19">
    <name type="scientific">Frankliniella fusca</name>
    <dbReference type="NCBI Taxonomy" id="407009"/>
    <lineage>
        <taxon>Eukaryota</taxon>
        <taxon>Metazoa</taxon>
        <taxon>Ecdysozoa</taxon>
        <taxon>Arthropoda</taxon>
        <taxon>Hexapoda</taxon>
        <taxon>Insecta</taxon>
        <taxon>Pterygota</taxon>
        <taxon>Neoptera</taxon>
        <taxon>Paraneoptera</taxon>
        <taxon>Thysanoptera</taxon>
        <taxon>Terebrantia</taxon>
        <taxon>Thripoidea</taxon>
        <taxon>Thripidae</taxon>
        <taxon>Frankliniella</taxon>
    </lineage>
</organism>
<keyword evidence="13 14" id="KW-0456">Lyase</keyword>
<evidence type="ECO:0000256" key="15">
    <source>
        <dbReference type="SAM" id="MobiDB-lite"/>
    </source>
</evidence>
<feature type="region of interest" description="Disordered" evidence="15">
    <location>
        <begin position="427"/>
        <end position="453"/>
    </location>
</feature>
<dbReference type="Proteomes" id="UP001219518">
    <property type="component" value="Unassembled WGS sequence"/>
</dbReference>
<evidence type="ECO:0000256" key="6">
    <source>
        <dbReference type="ARBA" id="ARBA00022723"/>
    </source>
</evidence>
<keyword evidence="8" id="KW-0067">ATP-binding</keyword>
<keyword evidence="19" id="KW-1185">Reference proteome</keyword>
<proteinExistence type="inferred from homology"/>
<keyword evidence="10 16" id="KW-1133">Transmembrane helix</keyword>
<feature type="compositionally biased region" description="Low complexity" evidence="15">
    <location>
        <begin position="1497"/>
        <end position="1509"/>
    </location>
</feature>
<evidence type="ECO:0000313" key="18">
    <source>
        <dbReference type="EMBL" id="KAK3932813.1"/>
    </source>
</evidence>
<feature type="region of interest" description="Disordered" evidence="15">
    <location>
        <begin position="1463"/>
        <end position="1536"/>
    </location>
</feature>
<feature type="transmembrane region" description="Helical" evidence="16">
    <location>
        <begin position="993"/>
        <end position="1014"/>
    </location>
</feature>
<evidence type="ECO:0000256" key="5">
    <source>
        <dbReference type="ARBA" id="ARBA00022692"/>
    </source>
</evidence>
<protein>
    <recommendedName>
        <fullName evidence="4">adenylate cyclase</fullName>
        <ecNumber evidence="4">4.6.1.1</ecNumber>
    </recommendedName>
</protein>
<feature type="transmembrane region" description="Helical" evidence="16">
    <location>
        <begin position="770"/>
        <end position="792"/>
    </location>
</feature>
<dbReference type="Pfam" id="PF16214">
    <property type="entry name" value="AC_N"/>
    <property type="match status" value="1"/>
</dbReference>
<comment type="cofactor">
    <cofactor evidence="2">
        <name>Mg(2+)</name>
        <dbReference type="ChEBI" id="CHEBI:18420"/>
    </cofactor>
</comment>
<feature type="transmembrane region" description="Helical" evidence="16">
    <location>
        <begin position="709"/>
        <end position="732"/>
    </location>
</feature>
<feature type="compositionally biased region" description="Basic residues" evidence="15">
    <location>
        <begin position="370"/>
        <end position="382"/>
    </location>
</feature>
<feature type="transmembrane region" description="Helical" evidence="16">
    <location>
        <begin position="632"/>
        <end position="655"/>
    </location>
</feature>
<dbReference type="InterPro" id="IPR032628">
    <property type="entry name" value="AC_N"/>
</dbReference>
<feature type="transmembrane region" description="Helical" evidence="16">
    <location>
        <begin position="598"/>
        <end position="620"/>
    </location>
</feature>
<feature type="transmembrane region" description="Helical" evidence="16">
    <location>
        <begin position="738"/>
        <end position="758"/>
    </location>
</feature>
<reference evidence="18" key="2">
    <citation type="journal article" date="2023" name="BMC Genomics">
        <title>Pest status, molecular evolution, and epigenetic factors derived from the genome assembly of Frankliniella fusca, a thysanopteran phytovirus vector.</title>
        <authorList>
            <person name="Catto M.A."/>
            <person name="Labadie P.E."/>
            <person name="Jacobson A.L."/>
            <person name="Kennedy G.G."/>
            <person name="Srinivasan R."/>
            <person name="Hunt B.G."/>
        </authorList>
    </citation>
    <scope>NUCLEOTIDE SEQUENCE</scope>
    <source>
        <strain evidence="18">PL_HMW_Pooled</strain>
    </source>
</reference>
<feature type="region of interest" description="Disordered" evidence="15">
    <location>
        <begin position="1346"/>
        <end position="1422"/>
    </location>
</feature>
<dbReference type="Pfam" id="PF00211">
    <property type="entry name" value="Guanylate_cyc"/>
    <property type="match status" value="2"/>
</dbReference>
<evidence type="ECO:0000256" key="2">
    <source>
        <dbReference type="ARBA" id="ARBA00001946"/>
    </source>
</evidence>
<dbReference type="EMBL" id="JAHWGI010001440">
    <property type="protein sequence ID" value="KAK3932813.1"/>
    <property type="molecule type" value="Genomic_DNA"/>
</dbReference>
<dbReference type="Pfam" id="PF06327">
    <property type="entry name" value="Adcy_cons_dom"/>
    <property type="match status" value="1"/>
</dbReference>
<feature type="domain" description="Guanylate cyclase" evidence="17">
    <location>
        <begin position="189"/>
        <end position="316"/>
    </location>
</feature>
<keyword evidence="6" id="KW-0479">Metal-binding</keyword>
<comment type="catalytic activity">
    <reaction evidence="1">
        <text>ATP = 3',5'-cyclic AMP + diphosphate</text>
        <dbReference type="Rhea" id="RHEA:15389"/>
        <dbReference type="ChEBI" id="CHEBI:30616"/>
        <dbReference type="ChEBI" id="CHEBI:33019"/>
        <dbReference type="ChEBI" id="CHEBI:58165"/>
        <dbReference type="EC" id="4.6.1.1"/>
    </reaction>
</comment>
<dbReference type="GO" id="GO:0046872">
    <property type="term" value="F:metal ion binding"/>
    <property type="evidence" value="ECO:0007669"/>
    <property type="project" value="UniProtKB-KW"/>
</dbReference>
<feature type="transmembrane region" description="Helical" evidence="16">
    <location>
        <begin position="967"/>
        <end position="987"/>
    </location>
</feature>
<dbReference type="InterPro" id="IPR001054">
    <property type="entry name" value="A/G_cyclase"/>
</dbReference>
<dbReference type="PROSITE" id="PS50125">
    <property type="entry name" value="GUANYLATE_CYCLASE_2"/>
    <property type="match status" value="2"/>
</dbReference>
<evidence type="ECO:0000256" key="4">
    <source>
        <dbReference type="ARBA" id="ARBA00012201"/>
    </source>
</evidence>
<evidence type="ECO:0000256" key="16">
    <source>
        <dbReference type="SAM" id="Phobius"/>
    </source>
</evidence>
<evidence type="ECO:0000256" key="7">
    <source>
        <dbReference type="ARBA" id="ARBA00022741"/>
    </source>
</evidence>
<evidence type="ECO:0000256" key="10">
    <source>
        <dbReference type="ARBA" id="ARBA00022989"/>
    </source>
</evidence>
<feature type="compositionally biased region" description="Polar residues" evidence="15">
    <location>
        <begin position="1370"/>
        <end position="1408"/>
    </location>
</feature>
<dbReference type="PROSITE" id="PS00452">
    <property type="entry name" value="GUANYLATE_CYCLASE_1"/>
    <property type="match status" value="1"/>
</dbReference>
<dbReference type="GO" id="GO:0007189">
    <property type="term" value="P:adenylate cyclase-activating G protein-coupled receptor signaling pathway"/>
    <property type="evidence" value="ECO:0007669"/>
    <property type="project" value="TreeGrafter"/>
</dbReference>
<feature type="region of interest" description="Disordered" evidence="15">
    <location>
        <begin position="363"/>
        <end position="392"/>
    </location>
</feature>
<evidence type="ECO:0000256" key="13">
    <source>
        <dbReference type="ARBA" id="ARBA00023239"/>
    </source>
</evidence>
<feature type="region of interest" description="Disordered" evidence="15">
    <location>
        <begin position="499"/>
        <end position="518"/>
    </location>
</feature>
<evidence type="ECO:0000256" key="1">
    <source>
        <dbReference type="ARBA" id="ARBA00001593"/>
    </source>
</evidence>
<dbReference type="GO" id="GO:0006171">
    <property type="term" value="P:cAMP biosynthetic process"/>
    <property type="evidence" value="ECO:0007669"/>
    <property type="project" value="UniProtKB-KW"/>
</dbReference>
<dbReference type="PANTHER" id="PTHR45627">
    <property type="entry name" value="ADENYLATE CYCLASE TYPE 1"/>
    <property type="match status" value="1"/>
</dbReference>